<dbReference type="InterPro" id="IPR029071">
    <property type="entry name" value="Ubiquitin-like_domsf"/>
</dbReference>
<dbReference type="EMBL" id="JACGWM010000006">
    <property type="protein sequence ID" value="KAL0369062.1"/>
    <property type="molecule type" value="Genomic_DNA"/>
</dbReference>
<dbReference type="InterPro" id="IPR000626">
    <property type="entry name" value="Ubiquitin-like_dom"/>
</dbReference>
<dbReference type="Gene3D" id="3.10.20.90">
    <property type="entry name" value="Phosphatidylinositol 3-kinase Catalytic Subunit, Chain A, domain 1"/>
    <property type="match status" value="1"/>
</dbReference>
<dbReference type="PROSITE" id="PS50053">
    <property type="entry name" value="UBIQUITIN_2"/>
    <property type="match status" value="1"/>
</dbReference>
<accession>A0AAW2QNN4</accession>
<feature type="domain" description="Ubiquitin-like" evidence="3">
    <location>
        <begin position="13"/>
        <end position="88"/>
    </location>
</feature>
<keyword evidence="2" id="KW-0732">Signal</keyword>
<feature type="compositionally biased region" description="Low complexity" evidence="1">
    <location>
        <begin position="95"/>
        <end position="110"/>
    </location>
</feature>
<dbReference type="PANTHER" id="PTHR10621:SF61">
    <property type="entry name" value="UBIQUITIN FAMILY PROTEIN"/>
    <property type="match status" value="1"/>
</dbReference>
<feature type="compositionally biased region" description="Acidic residues" evidence="1">
    <location>
        <begin position="118"/>
        <end position="144"/>
    </location>
</feature>
<evidence type="ECO:0000313" key="4">
    <source>
        <dbReference type="EMBL" id="KAL0369062.1"/>
    </source>
</evidence>
<reference evidence="4" key="1">
    <citation type="submission" date="2020-06" db="EMBL/GenBank/DDBJ databases">
        <authorList>
            <person name="Li T."/>
            <person name="Hu X."/>
            <person name="Zhang T."/>
            <person name="Song X."/>
            <person name="Zhang H."/>
            <person name="Dai N."/>
            <person name="Sheng W."/>
            <person name="Hou X."/>
            <person name="Wei L."/>
        </authorList>
    </citation>
    <scope>NUCLEOTIDE SEQUENCE</scope>
    <source>
        <strain evidence="4">KEN8</strain>
        <tissue evidence="4">Leaf</tissue>
    </source>
</reference>
<dbReference type="AlphaFoldDB" id="A0AAW2QNN4"/>
<evidence type="ECO:0000259" key="3">
    <source>
        <dbReference type="PROSITE" id="PS50053"/>
    </source>
</evidence>
<feature type="region of interest" description="Disordered" evidence="1">
    <location>
        <begin position="89"/>
        <end position="157"/>
    </location>
</feature>
<feature type="compositionally biased region" description="Low complexity" evidence="1">
    <location>
        <begin position="145"/>
        <end position="157"/>
    </location>
</feature>
<dbReference type="PANTHER" id="PTHR10621">
    <property type="entry name" value="UV EXCISION REPAIR PROTEIN RAD23"/>
    <property type="match status" value="1"/>
</dbReference>
<protein>
    <recommendedName>
        <fullName evidence="3">Ubiquitin-like domain-containing protein</fullName>
    </recommendedName>
</protein>
<dbReference type="GO" id="GO:0070628">
    <property type="term" value="F:proteasome binding"/>
    <property type="evidence" value="ECO:0007669"/>
    <property type="project" value="TreeGrafter"/>
</dbReference>
<dbReference type="Pfam" id="PF00240">
    <property type="entry name" value="ubiquitin"/>
    <property type="match status" value="1"/>
</dbReference>
<sequence length="157" mass="17352">MRGGGGRKCFLKMKLVAEILTGSLFFVEVEDNATVGDLKKKIGEQEHLPTRRLILILDADERLLLNGNDVCLKDYGVQDSSHIYIFFKPLDHDTPSSPSTPKDSTSSEPSQNKQDQTEPSDETDDSTPSESDQNEPSDEEDDESTPSADSSSDQQED</sequence>
<name>A0AAW2QNN4_9LAMI</name>
<dbReference type="GO" id="GO:0005829">
    <property type="term" value="C:cytosol"/>
    <property type="evidence" value="ECO:0007669"/>
    <property type="project" value="TreeGrafter"/>
</dbReference>
<dbReference type="GO" id="GO:0043130">
    <property type="term" value="F:ubiquitin binding"/>
    <property type="evidence" value="ECO:0007669"/>
    <property type="project" value="TreeGrafter"/>
</dbReference>
<proteinExistence type="predicted"/>
<reference evidence="4" key="2">
    <citation type="journal article" date="2024" name="Plant">
        <title>Genomic evolution and insights into agronomic trait innovations of Sesamum species.</title>
        <authorList>
            <person name="Miao H."/>
            <person name="Wang L."/>
            <person name="Qu L."/>
            <person name="Liu H."/>
            <person name="Sun Y."/>
            <person name="Le M."/>
            <person name="Wang Q."/>
            <person name="Wei S."/>
            <person name="Zheng Y."/>
            <person name="Lin W."/>
            <person name="Duan Y."/>
            <person name="Cao H."/>
            <person name="Xiong S."/>
            <person name="Wang X."/>
            <person name="Wei L."/>
            <person name="Li C."/>
            <person name="Ma Q."/>
            <person name="Ju M."/>
            <person name="Zhao R."/>
            <person name="Li G."/>
            <person name="Mu C."/>
            <person name="Tian Q."/>
            <person name="Mei H."/>
            <person name="Zhang T."/>
            <person name="Gao T."/>
            <person name="Zhang H."/>
        </authorList>
    </citation>
    <scope>NUCLEOTIDE SEQUENCE</scope>
    <source>
        <strain evidence="4">KEN8</strain>
    </source>
</reference>
<feature type="signal peptide" evidence="2">
    <location>
        <begin position="1"/>
        <end position="25"/>
    </location>
</feature>
<comment type="caution">
    <text evidence="4">The sequence shown here is derived from an EMBL/GenBank/DDBJ whole genome shotgun (WGS) entry which is preliminary data.</text>
</comment>
<dbReference type="SUPFAM" id="SSF54236">
    <property type="entry name" value="Ubiquitin-like"/>
    <property type="match status" value="1"/>
</dbReference>
<gene>
    <name evidence="4" type="ORF">Scaly_1125100</name>
</gene>
<feature type="chain" id="PRO_5043576413" description="Ubiquitin-like domain-containing protein" evidence="2">
    <location>
        <begin position="26"/>
        <end position="157"/>
    </location>
</feature>
<dbReference type="GO" id="GO:0005654">
    <property type="term" value="C:nucleoplasm"/>
    <property type="evidence" value="ECO:0007669"/>
    <property type="project" value="TreeGrafter"/>
</dbReference>
<dbReference type="GO" id="GO:0031593">
    <property type="term" value="F:polyubiquitin modification-dependent protein binding"/>
    <property type="evidence" value="ECO:0007669"/>
    <property type="project" value="TreeGrafter"/>
</dbReference>
<evidence type="ECO:0000256" key="1">
    <source>
        <dbReference type="SAM" id="MobiDB-lite"/>
    </source>
</evidence>
<organism evidence="4">
    <name type="scientific">Sesamum calycinum</name>
    <dbReference type="NCBI Taxonomy" id="2727403"/>
    <lineage>
        <taxon>Eukaryota</taxon>
        <taxon>Viridiplantae</taxon>
        <taxon>Streptophyta</taxon>
        <taxon>Embryophyta</taxon>
        <taxon>Tracheophyta</taxon>
        <taxon>Spermatophyta</taxon>
        <taxon>Magnoliopsida</taxon>
        <taxon>eudicotyledons</taxon>
        <taxon>Gunneridae</taxon>
        <taxon>Pentapetalae</taxon>
        <taxon>asterids</taxon>
        <taxon>lamiids</taxon>
        <taxon>Lamiales</taxon>
        <taxon>Pedaliaceae</taxon>
        <taxon>Sesamum</taxon>
    </lineage>
</organism>
<evidence type="ECO:0000256" key="2">
    <source>
        <dbReference type="SAM" id="SignalP"/>
    </source>
</evidence>
<dbReference type="GO" id="GO:0043161">
    <property type="term" value="P:proteasome-mediated ubiquitin-dependent protein catabolic process"/>
    <property type="evidence" value="ECO:0007669"/>
    <property type="project" value="TreeGrafter"/>
</dbReference>
<dbReference type="CDD" id="cd17039">
    <property type="entry name" value="Ubl_ubiquitin_like"/>
    <property type="match status" value="1"/>
</dbReference>